<evidence type="ECO:0000313" key="4">
    <source>
        <dbReference type="EMBL" id="KAF8685803.1"/>
    </source>
</evidence>
<dbReference type="SUPFAM" id="SSF53756">
    <property type="entry name" value="UDP-Glycosyltransferase/glycogen phosphorylase"/>
    <property type="match status" value="1"/>
</dbReference>
<dbReference type="PANTHER" id="PTHR10788:SF80">
    <property type="entry name" value="TREHALOSE 6-PHOSPHATE PHOSPHATASE"/>
    <property type="match status" value="1"/>
</dbReference>
<organism evidence="4 5">
    <name type="scientific">Digitaria exilis</name>
    <dbReference type="NCBI Taxonomy" id="1010633"/>
    <lineage>
        <taxon>Eukaryota</taxon>
        <taxon>Viridiplantae</taxon>
        <taxon>Streptophyta</taxon>
        <taxon>Embryophyta</taxon>
        <taxon>Tracheophyta</taxon>
        <taxon>Spermatophyta</taxon>
        <taxon>Magnoliopsida</taxon>
        <taxon>Liliopsida</taxon>
        <taxon>Poales</taxon>
        <taxon>Poaceae</taxon>
        <taxon>PACMAD clade</taxon>
        <taxon>Panicoideae</taxon>
        <taxon>Panicodae</taxon>
        <taxon>Paniceae</taxon>
        <taxon>Anthephorinae</taxon>
        <taxon>Digitaria</taxon>
    </lineage>
</organism>
<reference evidence="4" key="1">
    <citation type="submission" date="2020-07" db="EMBL/GenBank/DDBJ databases">
        <title>Genome sequence and genetic diversity analysis of an under-domesticated orphan crop, white fonio (Digitaria exilis).</title>
        <authorList>
            <person name="Bennetzen J.L."/>
            <person name="Chen S."/>
            <person name="Ma X."/>
            <person name="Wang X."/>
            <person name="Yssel A.E.J."/>
            <person name="Chaluvadi S.R."/>
            <person name="Johnson M."/>
            <person name="Gangashetty P."/>
            <person name="Hamidou F."/>
            <person name="Sanogo M.D."/>
            <person name="Zwaenepoel A."/>
            <person name="Wallace J."/>
            <person name="Van De Peer Y."/>
            <person name="Van Deynze A."/>
        </authorList>
    </citation>
    <scope>NUCLEOTIDE SEQUENCE</scope>
    <source>
        <tissue evidence="4">Leaves</tissue>
    </source>
</reference>
<evidence type="ECO:0000313" key="5">
    <source>
        <dbReference type="Proteomes" id="UP000636709"/>
    </source>
</evidence>
<proteinExistence type="predicted"/>
<sequence length="657" mass="70549">MPFTTIWTPTSFGYNKTHNPALRQLDSSLSDKSTVSSPLNHQLHILHGGGPPLPLVYLPPFVLAASSPPRATALSPTPPPSPPMQGSSSSSFAMPSLLPPTIPSGAGGSPGRRIVVAHRLPLLATPDKNSPFGFAFSLDADAILLQLSRGFTSPVTYIGTLPSPAQSELVASDELDAYLMDTFNCLPVHLAGDRHAMFYHGFCKHYLWPLLHYMQPPAFMASSSTAAAAAAFIAANRQFADRIIEVISPDDGDLVVCPHAGVGIFLHSPFPPDEIFTSAAAAGVGDELLRGLLNADLVGFHTVDYARNFISCCARLVGIRSAAAVHGGGGGHLGFNYHGRNVIVKVFAVGIDLSHLRATLASPEAAAKAKEIADEYRGRVLIVGVDDVDVFKGVKLKLLAMEKFFEKNRTFRGKVVLVQINNPARSHGADIDAIRDEMEKIAHRITRRFAGDEEEEGAAAAAPDILVRIIDGPVPMHEKVAYYAAADCCVITSVRDGLNRIPYYYTACRDEFAGVVPSSGDVVPGGAGRRRSNKTSAVVLSEFAGSSACLGDGVIRVNPWSTDAIADAMHGAITMAGEDKLARHRSNYRYLREHDAATWAPAFDGTLRFACRDHVVMTFVGLGFGMSFRAIAVRPEFQPLVHRREEDEQGGVLRGRA</sequence>
<dbReference type="OrthoDB" id="755951at2759"/>
<keyword evidence="5" id="KW-1185">Reference proteome</keyword>
<accession>A0A835EH03</accession>
<evidence type="ECO:0000256" key="2">
    <source>
        <dbReference type="ARBA" id="ARBA00022679"/>
    </source>
</evidence>
<keyword evidence="2" id="KW-0808">Transferase</keyword>
<dbReference type="EMBL" id="JACEFO010002082">
    <property type="protein sequence ID" value="KAF8685803.1"/>
    <property type="molecule type" value="Genomic_DNA"/>
</dbReference>
<dbReference type="InterPro" id="IPR001830">
    <property type="entry name" value="Glyco_trans_20"/>
</dbReference>
<dbReference type="GO" id="GO:0005992">
    <property type="term" value="P:trehalose biosynthetic process"/>
    <property type="evidence" value="ECO:0007669"/>
    <property type="project" value="InterPro"/>
</dbReference>
<evidence type="ECO:0008006" key="6">
    <source>
        <dbReference type="Google" id="ProtNLM"/>
    </source>
</evidence>
<dbReference type="Proteomes" id="UP000636709">
    <property type="component" value="Unassembled WGS sequence"/>
</dbReference>
<dbReference type="CDD" id="cd03788">
    <property type="entry name" value="GT20_TPS"/>
    <property type="match status" value="1"/>
</dbReference>
<dbReference type="GO" id="GO:0016757">
    <property type="term" value="F:glycosyltransferase activity"/>
    <property type="evidence" value="ECO:0007669"/>
    <property type="project" value="UniProtKB-KW"/>
</dbReference>
<keyword evidence="1" id="KW-0328">Glycosyltransferase</keyword>
<protein>
    <recommendedName>
        <fullName evidence="6">Trehalose-6-phosphate synthase</fullName>
    </recommendedName>
</protein>
<dbReference type="GO" id="GO:0004805">
    <property type="term" value="F:trehalose-phosphatase activity"/>
    <property type="evidence" value="ECO:0007669"/>
    <property type="project" value="TreeGrafter"/>
</dbReference>
<dbReference type="GO" id="GO:0005829">
    <property type="term" value="C:cytosol"/>
    <property type="evidence" value="ECO:0007669"/>
    <property type="project" value="TreeGrafter"/>
</dbReference>
<dbReference type="PANTHER" id="PTHR10788">
    <property type="entry name" value="TREHALOSE-6-PHOSPHATE SYNTHASE"/>
    <property type="match status" value="1"/>
</dbReference>
<dbReference type="Gene3D" id="3.40.50.2000">
    <property type="entry name" value="Glycogen Phosphorylase B"/>
    <property type="match status" value="2"/>
</dbReference>
<dbReference type="FunFam" id="3.40.50.2000:FF:000010">
    <property type="entry name" value="Alpha,alpha-trehalose-phosphate synthase"/>
    <property type="match status" value="1"/>
</dbReference>
<gene>
    <name evidence="4" type="ORF">HU200_043708</name>
</gene>
<name>A0A835EH03_9POAL</name>
<feature type="region of interest" description="Disordered" evidence="3">
    <location>
        <begin position="69"/>
        <end position="93"/>
    </location>
</feature>
<evidence type="ECO:0000256" key="1">
    <source>
        <dbReference type="ARBA" id="ARBA00022676"/>
    </source>
</evidence>
<feature type="compositionally biased region" description="Low complexity" evidence="3">
    <location>
        <begin position="84"/>
        <end position="93"/>
    </location>
</feature>
<dbReference type="AlphaFoldDB" id="A0A835EH03"/>
<comment type="caution">
    <text evidence="4">The sequence shown here is derived from an EMBL/GenBank/DDBJ whole genome shotgun (WGS) entry which is preliminary data.</text>
</comment>
<evidence type="ECO:0000256" key="3">
    <source>
        <dbReference type="SAM" id="MobiDB-lite"/>
    </source>
</evidence>
<dbReference type="Pfam" id="PF00982">
    <property type="entry name" value="Glyco_transf_20"/>
    <property type="match status" value="1"/>
</dbReference>